<dbReference type="PANTHER" id="PTHR32322">
    <property type="entry name" value="INNER MEMBRANE TRANSPORTER"/>
    <property type="match status" value="1"/>
</dbReference>
<evidence type="ECO:0000313" key="7">
    <source>
        <dbReference type="EMBL" id="KVK78642.1"/>
    </source>
</evidence>
<evidence type="ECO:0000256" key="2">
    <source>
        <dbReference type="ARBA" id="ARBA00022692"/>
    </source>
</evidence>
<dbReference type="EMBL" id="LOYH01000075">
    <property type="protein sequence ID" value="KVK78642.1"/>
    <property type="molecule type" value="Genomic_DNA"/>
</dbReference>
<feature type="transmembrane region" description="Helical" evidence="5">
    <location>
        <begin position="119"/>
        <end position="138"/>
    </location>
</feature>
<dbReference type="InterPro" id="IPR037185">
    <property type="entry name" value="EmrE-like"/>
</dbReference>
<proteinExistence type="predicted"/>
<comment type="caution">
    <text evidence="7">The sequence shown here is derived from an EMBL/GenBank/DDBJ whole genome shotgun (WGS) entry which is preliminary data.</text>
</comment>
<feature type="transmembrane region" description="Helical" evidence="5">
    <location>
        <begin position="175"/>
        <end position="194"/>
    </location>
</feature>
<dbReference type="PANTHER" id="PTHR32322:SF9">
    <property type="entry name" value="AMINO-ACID METABOLITE EFFLUX PUMP-RELATED"/>
    <property type="match status" value="1"/>
</dbReference>
<dbReference type="InterPro" id="IPR000620">
    <property type="entry name" value="EamA_dom"/>
</dbReference>
<feature type="transmembrane region" description="Helical" evidence="5">
    <location>
        <begin position="144"/>
        <end position="163"/>
    </location>
</feature>
<feature type="transmembrane region" description="Helical" evidence="5">
    <location>
        <begin position="60"/>
        <end position="86"/>
    </location>
</feature>
<feature type="transmembrane region" description="Helical" evidence="5">
    <location>
        <begin position="236"/>
        <end position="254"/>
    </location>
</feature>
<keyword evidence="4 5" id="KW-0472">Membrane</keyword>
<dbReference type="GO" id="GO:0016020">
    <property type="term" value="C:membrane"/>
    <property type="evidence" value="ECO:0007669"/>
    <property type="project" value="UniProtKB-SubCell"/>
</dbReference>
<dbReference type="Proteomes" id="UP000069001">
    <property type="component" value="Unassembled WGS sequence"/>
</dbReference>
<dbReference type="AlphaFoldDB" id="A0A103ZEL5"/>
<dbReference type="RefSeq" id="WP_059730806.1">
    <property type="nucleotide sequence ID" value="NZ_LOYH01000075.1"/>
</dbReference>
<feature type="domain" description="EamA" evidence="6">
    <location>
        <begin position="147"/>
        <end position="278"/>
    </location>
</feature>
<comment type="subcellular location">
    <subcellularLocation>
        <location evidence="1">Membrane</location>
        <topology evidence="1">Multi-pass membrane protein</topology>
    </subcellularLocation>
</comment>
<gene>
    <name evidence="7" type="ORF">WS90_19820</name>
</gene>
<evidence type="ECO:0000256" key="4">
    <source>
        <dbReference type="ARBA" id="ARBA00023136"/>
    </source>
</evidence>
<feature type="transmembrane region" description="Helical" evidence="5">
    <location>
        <begin position="206"/>
        <end position="229"/>
    </location>
</feature>
<feature type="domain" description="EamA" evidence="6">
    <location>
        <begin position="4"/>
        <end position="132"/>
    </location>
</feature>
<evidence type="ECO:0000256" key="1">
    <source>
        <dbReference type="ARBA" id="ARBA00004141"/>
    </source>
</evidence>
<protein>
    <recommendedName>
        <fullName evidence="6">EamA domain-containing protein</fullName>
    </recommendedName>
</protein>
<evidence type="ECO:0000259" key="6">
    <source>
        <dbReference type="Pfam" id="PF00892"/>
    </source>
</evidence>
<dbReference type="Pfam" id="PF00892">
    <property type="entry name" value="EamA"/>
    <property type="match status" value="2"/>
</dbReference>
<sequence length="295" mass="30736">MNALQLVTLAAIWGASFLFMRMGAPEFGVVPLIALRVAIAAVLLSPVLRNTHARQEFRSHVVPLFVVGIANSALPFCLLTYAALFVTAGTDSILNATTPLWTAIVAFAWLRTPLTKPQAIGLALGFAGVVVLAGSAVGTGTPGAPRAIAAAMLATLSYGFAAHYSKRKLANVRPFVAAFGSQLFAAVALVPLALPMWPHGPVHASAWIAVVLLGAICTAVAYLLYFGLIRNAGAQYAASVTFLIPIFGVVWEAIFLHETITVQTVAGCAIILLGTALATGKLKGFAAAAMRGSRQ</sequence>
<dbReference type="SUPFAM" id="SSF103481">
    <property type="entry name" value="Multidrug resistance efflux transporter EmrE"/>
    <property type="match status" value="2"/>
</dbReference>
<accession>A0A103ZEL5</accession>
<reference evidence="7 8" key="1">
    <citation type="submission" date="2015-11" db="EMBL/GenBank/DDBJ databases">
        <title>Expanding the genomic diversity of Burkholderia species for the development of highly accurate diagnostics.</title>
        <authorList>
            <person name="Sahl J."/>
            <person name="Keim P."/>
            <person name="Wagner D."/>
        </authorList>
    </citation>
    <scope>NUCLEOTIDE SEQUENCE [LARGE SCALE GENOMIC DNA]</scope>
    <source>
        <strain evidence="7 8">MSMB1302</strain>
    </source>
</reference>
<keyword evidence="3 5" id="KW-1133">Transmembrane helix</keyword>
<name>A0A103ZEL5_BURCE</name>
<organism evidence="7 8">
    <name type="scientific">Burkholderia cepacia</name>
    <name type="common">Pseudomonas cepacia</name>
    <dbReference type="NCBI Taxonomy" id="292"/>
    <lineage>
        <taxon>Bacteria</taxon>
        <taxon>Pseudomonadati</taxon>
        <taxon>Pseudomonadota</taxon>
        <taxon>Betaproteobacteria</taxon>
        <taxon>Burkholderiales</taxon>
        <taxon>Burkholderiaceae</taxon>
        <taxon>Burkholderia</taxon>
        <taxon>Burkholderia cepacia complex</taxon>
    </lineage>
</organism>
<keyword evidence="2 5" id="KW-0812">Transmembrane</keyword>
<feature type="transmembrane region" description="Helical" evidence="5">
    <location>
        <begin position="27"/>
        <end position="48"/>
    </location>
</feature>
<evidence type="ECO:0000256" key="3">
    <source>
        <dbReference type="ARBA" id="ARBA00022989"/>
    </source>
</evidence>
<feature type="transmembrane region" description="Helical" evidence="5">
    <location>
        <begin position="92"/>
        <end position="110"/>
    </location>
</feature>
<evidence type="ECO:0000313" key="8">
    <source>
        <dbReference type="Proteomes" id="UP000069001"/>
    </source>
</evidence>
<evidence type="ECO:0000256" key="5">
    <source>
        <dbReference type="SAM" id="Phobius"/>
    </source>
</evidence>
<dbReference type="InterPro" id="IPR050638">
    <property type="entry name" value="AA-Vitamin_Transporters"/>
</dbReference>
<feature type="transmembrane region" description="Helical" evidence="5">
    <location>
        <begin position="260"/>
        <end position="280"/>
    </location>
</feature>